<dbReference type="EMBL" id="JAWWNJ010000136">
    <property type="protein sequence ID" value="KAK6984556.1"/>
    <property type="molecule type" value="Genomic_DNA"/>
</dbReference>
<sequence length="143" mass="16649">VLIEKRERIFSPDVDFHVSLFYWIFVPLLQAKLDEFRLWWNHHRVRVQIEKNMSSGHVPADAFAHPKNFGGIDCRISVPQTAVDDMRQMLTEEVGSRESHLSWFSLEFAELAEQVYLHIGKPTETAWGAFQQMARPIADVIEL</sequence>
<evidence type="ECO:0000313" key="2">
    <source>
        <dbReference type="EMBL" id="KAK6984559.1"/>
    </source>
</evidence>
<evidence type="ECO:0000313" key="1">
    <source>
        <dbReference type="EMBL" id="KAK6984556.1"/>
    </source>
</evidence>
<comment type="caution">
    <text evidence="2">The sequence shown here is derived from an EMBL/GenBank/DDBJ whole genome shotgun (WGS) entry which is preliminary data.</text>
</comment>
<dbReference type="EMBL" id="JAWWNJ010000136">
    <property type="protein sequence ID" value="KAK6984559.1"/>
    <property type="molecule type" value="Genomic_DNA"/>
</dbReference>
<keyword evidence="3" id="KW-1185">Reference proteome</keyword>
<evidence type="ECO:0000313" key="3">
    <source>
        <dbReference type="Proteomes" id="UP001362999"/>
    </source>
</evidence>
<dbReference type="Proteomes" id="UP001362999">
    <property type="component" value="Unassembled WGS sequence"/>
</dbReference>
<organism evidence="2 3">
    <name type="scientific">Favolaschia claudopus</name>
    <dbReference type="NCBI Taxonomy" id="2862362"/>
    <lineage>
        <taxon>Eukaryota</taxon>
        <taxon>Fungi</taxon>
        <taxon>Dikarya</taxon>
        <taxon>Basidiomycota</taxon>
        <taxon>Agaricomycotina</taxon>
        <taxon>Agaricomycetes</taxon>
        <taxon>Agaricomycetidae</taxon>
        <taxon>Agaricales</taxon>
        <taxon>Marasmiineae</taxon>
        <taxon>Mycenaceae</taxon>
        <taxon>Favolaschia</taxon>
    </lineage>
</organism>
<proteinExistence type="predicted"/>
<reference evidence="2 3" key="1">
    <citation type="journal article" date="2024" name="J Genomics">
        <title>Draft genome sequencing and assembly of Favolaschia claudopus CIRM-BRFM 2984 isolated from oak limbs.</title>
        <authorList>
            <person name="Navarro D."/>
            <person name="Drula E."/>
            <person name="Chaduli D."/>
            <person name="Cazenave R."/>
            <person name="Ahrendt S."/>
            <person name="Wang J."/>
            <person name="Lipzen A."/>
            <person name="Daum C."/>
            <person name="Barry K."/>
            <person name="Grigoriev I.V."/>
            <person name="Favel A."/>
            <person name="Rosso M.N."/>
            <person name="Martin F."/>
        </authorList>
    </citation>
    <scope>NUCLEOTIDE SEQUENCE [LARGE SCALE GENOMIC DNA]</scope>
    <source>
        <strain evidence="2 3">CIRM-BRFM 2984</strain>
    </source>
</reference>
<name>A0AAV9ZK35_9AGAR</name>
<dbReference type="AlphaFoldDB" id="A0AAV9ZK35"/>
<feature type="non-terminal residue" evidence="2">
    <location>
        <position position="1"/>
    </location>
</feature>
<gene>
    <name evidence="1" type="ORF">R3P38DRAFT_2575681</name>
    <name evidence="2" type="ORF">R3P38DRAFT_2575726</name>
</gene>
<accession>A0AAV9ZK35</accession>
<protein>
    <submittedName>
        <fullName evidence="2">Uncharacterized protein</fullName>
    </submittedName>
</protein>